<comment type="caution">
    <text evidence="21">The sequence shown here is derived from an EMBL/GenBank/DDBJ whole genome shotgun (WGS) entry which is preliminary data.</text>
</comment>
<dbReference type="SUPFAM" id="SSF55874">
    <property type="entry name" value="ATPase domain of HSP90 chaperone/DNA topoisomerase II/histidine kinase"/>
    <property type="match status" value="1"/>
</dbReference>
<evidence type="ECO:0000259" key="18">
    <source>
        <dbReference type="PROSITE" id="PS50110"/>
    </source>
</evidence>
<dbReference type="InterPro" id="IPR001789">
    <property type="entry name" value="Sig_transdc_resp-reg_receiver"/>
</dbReference>
<evidence type="ECO:0000256" key="10">
    <source>
        <dbReference type="ARBA" id="ARBA00022840"/>
    </source>
</evidence>
<dbReference type="CDD" id="cd00082">
    <property type="entry name" value="HisKA"/>
    <property type="match status" value="1"/>
</dbReference>
<organism evidence="21 22">
    <name type="scientific">Thioclava kandeliae</name>
    <dbReference type="NCBI Taxonomy" id="3070818"/>
    <lineage>
        <taxon>Bacteria</taxon>
        <taxon>Pseudomonadati</taxon>
        <taxon>Pseudomonadota</taxon>
        <taxon>Alphaproteobacteria</taxon>
        <taxon>Rhodobacterales</taxon>
        <taxon>Paracoccaceae</taxon>
        <taxon>Thioclava</taxon>
    </lineage>
</organism>
<dbReference type="PANTHER" id="PTHR43047">
    <property type="entry name" value="TWO-COMPONENT HISTIDINE PROTEIN KINASE"/>
    <property type="match status" value="1"/>
</dbReference>
<dbReference type="PANTHER" id="PTHR43047:SF78">
    <property type="entry name" value="SENSORY_REGULATORY PROTEIN RPFC"/>
    <property type="match status" value="1"/>
</dbReference>
<dbReference type="CDD" id="cd17546">
    <property type="entry name" value="REC_hyHK_CKI1_RcsC-like"/>
    <property type="match status" value="1"/>
</dbReference>
<comment type="catalytic activity">
    <reaction evidence="1">
        <text>ATP + protein L-histidine = ADP + protein N-phospho-L-histidine.</text>
        <dbReference type="EC" id="2.7.13.3"/>
    </reaction>
</comment>
<dbReference type="SUPFAM" id="SSF47384">
    <property type="entry name" value="Homodimeric domain of signal transducing histidine kinase"/>
    <property type="match status" value="1"/>
</dbReference>
<evidence type="ECO:0000256" key="3">
    <source>
        <dbReference type="ARBA" id="ARBA00012438"/>
    </source>
</evidence>
<dbReference type="InterPro" id="IPR005467">
    <property type="entry name" value="His_kinase_dom"/>
</dbReference>
<comment type="subcellular location">
    <subcellularLocation>
        <location evidence="2">Cell inner membrane</location>
        <topology evidence="2">Multi-pass membrane protein</topology>
    </subcellularLocation>
</comment>
<dbReference type="Proteomes" id="UP001438953">
    <property type="component" value="Unassembled WGS sequence"/>
</dbReference>
<dbReference type="PROSITE" id="PS50894">
    <property type="entry name" value="HPT"/>
    <property type="match status" value="1"/>
</dbReference>
<evidence type="ECO:0000256" key="16">
    <source>
        <dbReference type="SAM" id="Phobius"/>
    </source>
</evidence>
<keyword evidence="10 21" id="KW-0067">ATP-binding</keyword>
<feature type="domain" description="PAS" evidence="19">
    <location>
        <begin position="222"/>
        <end position="273"/>
    </location>
</feature>
<evidence type="ECO:0000313" key="21">
    <source>
        <dbReference type="EMBL" id="MER5172482.1"/>
    </source>
</evidence>
<evidence type="ECO:0000256" key="6">
    <source>
        <dbReference type="ARBA" id="ARBA00022553"/>
    </source>
</evidence>
<dbReference type="InterPro" id="IPR036641">
    <property type="entry name" value="HPT_dom_sf"/>
</dbReference>
<dbReference type="Gene3D" id="1.20.120.160">
    <property type="entry name" value="HPT domain"/>
    <property type="match status" value="1"/>
</dbReference>
<dbReference type="InterPro" id="IPR035965">
    <property type="entry name" value="PAS-like_dom_sf"/>
</dbReference>
<name>A0ABV1SHV4_9RHOB</name>
<dbReference type="SMART" id="SM00448">
    <property type="entry name" value="REC"/>
    <property type="match status" value="1"/>
</dbReference>
<keyword evidence="11 16" id="KW-1133">Transmembrane helix</keyword>
<evidence type="ECO:0000256" key="9">
    <source>
        <dbReference type="ARBA" id="ARBA00022777"/>
    </source>
</evidence>
<dbReference type="SMART" id="SM00091">
    <property type="entry name" value="PAS"/>
    <property type="match status" value="1"/>
</dbReference>
<dbReference type="InterPro" id="IPR004358">
    <property type="entry name" value="Sig_transdc_His_kin-like_C"/>
</dbReference>
<evidence type="ECO:0000256" key="11">
    <source>
        <dbReference type="ARBA" id="ARBA00022989"/>
    </source>
</evidence>
<protein>
    <recommendedName>
        <fullName evidence="3">histidine kinase</fullName>
        <ecNumber evidence="3">2.7.13.3</ecNumber>
    </recommendedName>
</protein>
<feature type="transmembrane region" description="Helical" evidence="16">
    <location>
        <begin position="187"/>
        <end position="209"/>
    </location>
</feature>
<feature type="domain" description="HPt" evidence="20">
    <location>
        <begin position="735"/>
        <end position="828"/>
    </location>
</feature>
<dbReference type="CDD" id="cd16922">
    <property type="entry name" value="HATPase_EvgS-ArcB-TorS-like"/>
    <property type="match status" value="1"/>
</dbReference>
<evidence type="ECO:0000313" key="22">
    <source>
        <dbReference type="Proteomes" id="UP001438953"/>
    </source>
</evidence>
<evidence type="ECO:0000256" key="8">
    <source>
        <dbReference type="ARBA" id="ARBA00022692"/>
    </source>
</evidence>
<feature type="domain" description="Response regulatory" evidence="18">
    <location>
        <begin position="591"/>
        <end position="708"/>
    </location>
</feature>
<feature type="domain" description="Histidine kinase" evidence="17">
    <location>
        <begin position="352"/>
        <end position="570"/>
    </location>
</feature>
<keyword evidence="4" id="KW-1003">Cell membrane</keyword>
<dbReference type="GO" id="GO:0005524">
    <property type="term" value="F:ATP binding"/>
    <property type="evidence" value="ECO:0007669"/>
    <property type="project" value="UniProtKB-KW"/>
</dbReference>
<dbReference type="EC" id="2.7.13.3" evidence="3"/>
<feature type="modified residue" description="4-aspartylphosphate" evidence="15">
    <location>
        <position position="640"/>
    </location>
</feature>
<dbReference type="InterPro" id="IPR036097">
    <property type="entry name" value="HisK_dim/P_sf"/>
</dbReference>
<keyword evidence="6 15" id="KW-0597">Phosphoprotein</keyword>
<evidence type="ECO:0000256" key="12">
    <source>
        <dbReference type="ARBA" id="ARBA00023012"/>
    </source>
</evidence>
<keyword evidence="10 21" id="KW-0547">Nucleotide-binding</keyword>
<evidence type="ECO:0000256" key="2">
    <source>
        <dbReference type="ARBA" id="ARBA00004429"/>
    </source>
</evidence>
<keyword evidence="12" id="KW-0902">Two-component regulatory system</keyword>
<dbReference type="InterPro" id="IPR036890">
    <property type="entry name" value="HATPase_C_sf"/>
</dbReference>
<dbReference type="EMBL" id="JAYWLC010000008">
    <property type="protein sequence ID" value="MER5172482.1"/>
    <property type="molecule type" value="Genomic_DNA"/>
</dbReference>
<dbReference type="PROSITE" id="PS50112">
    <property type="entry name" value="PAS"/>
    <property type="match status" value="1"/>
</dbReference>
<dbReference type="SUPFAM" id="SSF52172">
    <property type="entry name" value="CheY-like"/>
    <property type="match status" value="1"/>
</dbReference>
<dbReference type="Pfam" id="PF00989">
    <property type="entry name" value="PAS"/>
    <property type="match status" value="1"/>
</dbReference>
<dbReference type="SUPFAM" id="SSF47226">
    <property type="entry name" value="Histidine-containing phosphotransfer domain, HPT domain"/>
    <property type="match status" value="1"/>
</dbReference>
<dbReference type="InterPro" id="IPR003661">
    <property type="entry name" value="HisK_dim/P_dom"/>
</dbReference>
<feature type="transmembrane region" description="Helical" evidence="16">
    <location>
        <begin position="15"/>
        <end position="33"/>
    </location>
</feature>
<evidence type="ECO:0000256" key="7">
    <source>
        <dbReference type="ARBA" id="ARBA00022679"/>
    </source>
</evidence>
<evidence type="ECO:0000259" key="20">
    <source>
        <dbReference type="PROSITE" id="PS50894"/>
    </source>
</evidence>
<evidence type="ECO:0000256" key="4">
    <source>
        <dbReference type="ARBA" id="ARBA00022475"/>
    </source>
</evidence>
<evidence type="ECO:0000259" key="17">
    <source>
        <dbReference type="PROSITE" id="PS50109"/>
    </source>
</evidence>
<gene>
    <name evidence="21" type="ORF">VSX56_11920</name>
</gene>
<evidence type="ECO:0000256" key="5">
    <source>
        <dbReference type="ARBA" id="ARBA00022519"/>
    </source>
</evidence>
<dbReference type="InterPro" id="IPR003594">
    <property type="entry name" value="HATPase_dom"/>
</dbReference>
<dbReference type="InterPro" id="IPR013767">
    <property type="entry name" value="PAS_fold"/>
</dbReference>
<keyword evidence="13 16" id="KW-0472">Membrane</keyword>
<dbReference type="Pfam" id="PF00512">
    <property type="entry name" value="HisKA"/>
    <property type="match status" value="1"/>
</dbReference>
<dbReference type="Gene3D" id="3.30.565.10">
    <property type="entry name" value="Histidine kinase-like ATPase, C-terminal domain"/>
    <property type="match status" value="1"/>
</dbReference>
<proteinExistence type="predicted"/>
<dbReference type="InterPro" id="IPR011006">
    <property type="entry name" value="CheY-like_superfamily"/>
</dbReference>
<dbReference type="PRINTS" id="PR00344">
    <property type="entry name" value="BCTRLSENSOR"/>
</dbReference>
<keyword evidence="9" id="KW-0418">Kinase</keyword>
<sequence length="848" mass="93243">MSHQFLRDARKRNRFIAALGLVLIIGVALYGIFQNARDVGREIDTLASANTDSPQWTLSQIEVEFDRMRLALLGVKPEVSETVEDFRQRFDIFYSRIQTVTEGSGFREILRDQGGAKPLASVWHFLDHTAERLDGNLPFNEAMKARVVAEARAAEGDLRALALMGLSIFSEQIKDQRELVFKALVKLALMTLILFSILAMGAVALWRLWRFGQQKALSLRDAMTRITAVVNASVDAVVVVDAEGTIVEFNGAAETIFACPKAEAIGREMADFVTLPTTAASRRGLNELEAKRANGEVFPAELSIREAELRSGRLHVIYLRDISRRVADKAELIAARDRALAGEREKSRFVSVMSHELRTPLNGLLGSLELIRDTDLDQRQTSLVEAMEFAGQSLLQHVNDVLDVERLDAGKLDIAKVDFDPRGLVEEIAKALRPAASGRGNSLTVEPMTSIPKAVIGDPARLRQVMMNIVGNAVKFTRNGLVQIEMEYAMAGQSLEIRVIDSGIGISRADQERIFEDFVSILPTGAQDISGTGLGLGIVRRLLEAMGGKLGVESEPGEGTVFWFSLPAPTALVRRQAEPQPKAAAVIPPCDILIVEDNALNREVLRQMLLQGQHRVVMAIDGQDGVDAARKQKFDLILMDLNMPVLDGRQATRVIRASDGPNRDTVIVAVTANISPEAAAELKTAGCDDVVCKPINRAALNRLLLAQHQQQSQLDAEADGFADPLIRDDLREMYGAEEFSALEQAFLAEGRKRLSTLQQNLMYDDLESFASIAHQFAGSAGILGYKKLHSMLKCYENSARDGDKDELSRKMEELLDLWVRVEEMIHGSSAGPFLTPASAAPAPRKILP</sequence>
<evidence type="ECO:0000256" key="13">
    <source>
        <dbReference type="ARBA" id="ARBA00023136"/>
    </source>
</evidence>
<keyword evidence="7" id="KW-0808">Transferase</keyword>
<accession>A0ABV1SHV4</accession>
<dbReference type="SMART" id="SM00387">
    <property type="entry name" value="HATPase_c"/>
    <property type="match status" value="1"/>
</dbReference>
<dbReference type="Pfam" id="PF00072">
    <property type="entry name" value="Response_reg"/>
    <property type="match status" value="1"/>
</dbReference>
<feature type="modified residue" description="Phosphohistidine" evidence="14">
    <location>
        <position position="774"/>
    </location>
</feature>
<reference evidence="21 22" key="1">
    <citation type="submission" date="2024-06" db="EMBL/GenBank/DDBJ databases">
        <title>Thioclava kandeliae sp. nov. from a rhizosphere soil sample of Kandelia candel in a mangrove.</title>
        <authorList>
            <person name="Mu T."/>
        </authorList>
    </citation>
    <scope>NUCLEOTIDE SEQUENCE [LARGE SCALE GENOMIC DNA]</scope>
    <source>
        <strain evidence="21 22">CPCC 100088</strain>
    </source>
</reference>
<dbReference type="Pfam" id="PF01627">
    <property type="entry name" value="Hpt"/>
    <property type="match status" value="1"/>
</dbReference>
<keyword evidence="22" id="KW-1185">Reference proteome</keyword>
<dbReference type="RefSeq" id="WP_339115400.1">
    <property type="nucleotide sequence ID" value="NZ_JAYWLC010000008.1"/>
</dbReference>
<dbReference type="Pfam" id="PF02518">
    <property type="entry name" value="HATPase_c"/>
    <property type="match status" value="1"/>
</dbReference>
<dbReference type="Gene3D" id="3.30.450.20">
    <property type="entry name" value="PAS domain"/>
    <property type="match status" value="1"/>
</dbReference>
<dbReference type="Gene3D" id="1.10.287.130">
    <property type="match status" value="1"/>
</dbReference>
<keyword evidence="5" id="KW-0997">Cell inner membrane</keyword>
<evidence type="ECO:0000259" key="19">
    <source>
        <dbReference type="PROSITE" id="PS50112"/>
    </source>
</evidence>
<evidence type="ECO:0000256" key="1">
    <source>
        <dbReference type="ARBA" id="ARBA00000085"/>
    </source>
</evidence>
<dbReference type="PROSITE" id="PS50110">
    <property type="entry name" value="RESPONSE_REGULATORY"/>
    <property type="match status" value="1"/>
</dbReference>
<evidence type="ECO:0000256" key="14">
    <source>
        <dbReference type="PROSITE-ProRule" id="PRU00110"/>
    </source>
</evidence>
<dbReference type="PROSITE" id="PS50109">
    <property type="entry name" value="HIS_KIN"/>
    <property type="match status" value="1"/>
</dbReference>
<dbReference type="InterPro" id="IPR008207">
    <property type="entry name" value="Sig_transdc_His_kin_Hpt_dom"/>
</dbReference>
<dbReference type="SMART" id="SM00388">
    <property type="entry name" value="HisKA"/>
    <property type="match status" value="1"/>
</dbReference>
<evidence type="ECO:0000256" key="15">
    <source>
        <dbReference type="PROSITE-ProRule" id="PRU00169"/>
    </source>
</evidence>
<dbReference type="InterPro" id="IPR000014">
    <property type="entry name" value="PAS"/>
</dbReference>
<dbReference type="Gene3D" id="3.40.50.2300">
    <property type="match status" value="1"/>
</dbReference>
<dbReference type="NCBIfam" id="TIGR00229">
    <property type="entry name" value="sensory_box"/>
    <property type="match status" value="1"/>
</dbReference>
<keyword evidence="8 16" id="KW-0812">Transmembrane</keyword>
<dbReference type="SUPFAM" id="SSF55785">
    <property type="entry name" value="PYP-like sensor domain (PAS domain)"/>
    <property type="match status" value="1"/>
</dbReference>